<name>A0A9D4F6J5_DREPO</name>
<comment type="caution">
    <text evidence="2">The sequence shown here is derived from an EMBL/GenBank/DDBJ whole genome shotgun (WGS) entry which is preliminary data.</text>
</comment>
<dbReference type="EMBL" id="JAIWYP010000007">
    <property type="protein sequence ID" value="KAH3791878.1"/>
    <property type="molecule type" value="Genomic_DNA"/>
</dbReference>
<dbReference type="Proteomes" id="UP000828390">
    <property type="component" value="Unassembled WGS sequence"/>
</dbReference>
<reference evidence="2" key="2">
    <citation type="submission" date="2020-11" db="EMBL/GenBank/DDBJ databases">
        <authorList>
            <person name="McCartney M.A."/>
            <person name="Auch B."/>
            <person name="Kono T."/>
            <person name="Mallez S."/>
            <person name="Becker A."/>
            <person name="Gohl D.M."/>
            <person name="Silverstein K.A.T."/>
            <person name="Koren S."/>
            <person name="Bechman K.B."/>
            <person name="Herman A."/>
            <person name="Abrahante J.E."/>
            <person name="Garbe J."/>
        </authorList>
    </citation>
    <scope>NUCLEOTIDE SEQUENCE</scope>
    <source>
        <strain evidence="2">Duluth1</strain>
        <tissue evidence="2">Whole animal</tissue>
    </source>
</reference>
<sequence>MQQLSSKIQAILAELNKLKKTQEETILSVEGSYSQRLKEITEMSKKLNAALDRLENATLKELQEIRTKLQISLK</sequence>
<dbReference type="AlphaFoldDB" id="A0A9D4F6J5"/>
<gene>
    <name evidence="2" type="ORF">DPMN_145369</name>
</gene>
<evidence type="ECO:0000256" key="1">
    <source>
        <dbReference type="SAM" id="Coils"/>
    </source>
</evidence>
<feature type="coiled-coil region" evidence="1">
    <location>
        <begin position="1"/>
        <end position="60"/>
    </location>
</feature>
<evidence type="ECO:0000313" key="3">
    <source>
        <dbReference type="Proteomes" id="UP000828390"/>
    </source>
</evidence>
<proteinExistence type="predicted"/>
<organism evidence="2 3">
    <name type="scientific">Dreissena polymorpha</name>
    <name type="common">Zebra mussel</name>
    <name type="synonym">Mytilus polymorpha</name>
    <dbReference type="NCBI Taxonomy" id="45954"/>
    <lineage>
        <taxon>Eukaryota</taxon>
        <taxon>Metazoa</taxon>
        <taxon>Spiralia</taxon>
        <taxon>Lophotrochozoa</taxon>
        <taxon>Mollusca</taxon>
        <taxon>Bivalvia</taxon>
        <taxon>Autobranchia</taxon>
        <taxon>Heteroconchia</taxon>
        <taxon>Euheterodonta</taxon>
        <taxon>Imparidentia</taxon>
        <taxon>Neoheterodontei</taxon>
        <taxon>Myida</taxon>
        <taxon>Dreissenoidea</taxon>
        <taxon>Dreissenidae</taxon>
        <taxon>Dreissena</taxon>
    </lineage>
</organism>
<accession>A0A9D4F6J5</accession>
<keyword evidence="1" id="KW-0175">Coiled coil</keyword>
<evidence type="ECO:0000313" key="2">
    <source>
        <dbReference type="EMBL" id="KAH3791878.1"/>
    </source>
</evidence>
<protein>
    <submittedName>
        <fullName evidence="2">Uncharacterized protein</fullName>
    </submittedName>
</protein>
<keyword evidence="3" id="KW-1185">Reference proteome</keyword>
<reference evidence="2" key="1">
    <citation type="journal article" date="2019" name="bioRxiv">
        <title>The Genome of the Zebra Mussel, Dreissena polymorpha: A Resource for Invasive Species Research.</title>
        <authorList>
            <person name="McCartney M.A."/>
            <person name="Auch B."/>
            <person name="Kono T."/>
            <person name="Mallez S."/>
            <person name="Zhang Y."/>
            <person name="Obille A."/>
            <person name="Becker A."/>
            <person name="Abrahante J.E."/>
            <person name="Garbe J."/>
            <person name="Badalamenti J.P."/>
            <person name="Herman A."/>
            <person name="Mangelson H."/>
            <person name="Liachko I."/>
            <person name="Sullivan S."/>
            <person name="Sone E.D."/>
            <person name="Koren S."/>
            <person name="Silverstein K.A.T."/>
            <person name="Beckman K.B."/>
            <person name="Gohl D.M."/>
        </authorList>
    </citation>
    <scope>NUCLEOTIDE SEQUENCE</scope>
    <source>
        <strain evidence="2">Duluth1</strain>
        <tissue evidence="2">Whole animal</tissue>
    </source>
</reference>